<evidence type="ECO:0000256" key="3">
    <source>
        <dbReference type="ARBA" id="ARBA00022553"/>
    </source>
</evidence>
<keyword evidence="5" id="KW-0547">Nucleotide-binding</keyword>
<evidence type="ECO:0000256" key="7">
    <source>
        <dbReference type="ARBA" id="ARBA00022840"/>
    </source>
</evidence>
<dbReference type="InterPro" id="IPR000014">
    <property type="entry name" value="PAS"/>
</dbReference>
<keyword evidence="4" id="KW-0808">Transferase</keyword>
<keyword evidence="3" id="KW-0597">Phosphoprotein</keyword>
<dbReference type="GO" id="GO:0000155">
    <property type="term" value="F:phosphorelay sensor kinase activity"/>
    <property type="evidence" value="ECO:0007669"/>
    <property type="project" value="InterPro"/>
</dbReference>
<evidence type="ECO:0000256" key="1">
    <source>
        <dbReference type="ARBA" id="ARBA00000085"/>
    </source>
</evidence>
<evidence type="ECO:0000259" key="9">
    <source>
        <dbReference type="PROSITE" id="PS50109"/>
    </source>
</evidence>
<evidence type="ECO:0000256" key="8">
    <source>
        <dbReference type="ARBA" id="ARBA00023012"/>
    </source>
</evidence>
<dbReference type="InterPro" id="IPR035965">
    <property type="entry name" value="PAS-like_dom_sf"/>
</dbReference>
<dbReference type="PROSITE" id="PS50109">
    <property type="entry name" value="HIS_KIN"/>
    <property type="match status" value="1"/>
</dbReference>
<evidence type="ECO:0000256" key="2">
    <source>
        <dbReference type="ARBA" id="ARBA00012438"/>
    </source>
</evidence>
<keyword evidence="7" id="KW-0067">ATP-binding</keyword>
<dbReference type="EC" id="2.7.13.3" evidence="2"/>
<dbReference type="GO" id="GO:0006355">
    <property type="term" value="P:regulation of DNA-templated transcription"/>
    <property type="evidence" value="ECO:0007669"/>
    <property type="project" value="InterPro"/>
</dbReference>
<proteinExistence type="predicted"/>
<keyword evidence="8" id="KW-0902">Two-component regulatory system</keyword>
<dbReference type="Pfam" id="PF00989">
    <property type="entry name" value="PAS"/>
    <property type="match status" value="1"/>
</dbReference>
<accession>A0A8G1EEE8</accession>
<dbReference type="RefSeq" id="WP_220663701.1">
    <property type="nucleotide sequence ID" value="NZ_CP069370.1"/>
</dbReference>
<organism evidence="10 11">
    <name type="scientific">Neotabrizicola shimadae</name>
    <dbReference type="NCBI Taxonomy" id="2807096"/>
    <lineage>
        <taxon>Bacteria</taxon>
        <taxon>Pseudomonadati</taxon>
        <taxon>Pseudomonadota</taxon>
        <taxon>Alphaproteobacteria</taxon>
        <taxon>Rhodobacterales</taxon>
        <taxon>Paracoccaceae</taxon>
        <taxon>Neotabrizicola</taxon>
    </lineage>
</organism>
<dbReference type="InterPro" id="IPR013767">
    <property type="entry name" value="PAS_fold"/>
</dbReference>
<dbReference type="GO" id="GO:0005524">
    <property type="term" value="F:ATP binding"/>
    <property type="evidence" value="ECO:0007669"/>
    <property type="project" value="UniProtKB-KW"/>
</dbReference>
<dbReference type="InterPro" id="IPR003661">
    <property type="entry name" value="HisK_dim/P_dom"/>
</dbReference>
<evidence type="ECO:0000256" key="5">
    <source>
        <dbReference type="ARBA" id="ARBA00022741"/>
    </source>
</evidence>
<dbReference type="SMART" id="SM00387">
    <property type="entry name" value="HATPase_c"/>
    <property type="match status" value="1"/>
</dbReference>
<dbReference type="PRINTS" id="PR00344">
    <property type="entry name" value="BCTRLSENSOR"/>
</dbReference>
<dbReference type="SUPFAM" id="SSF55785">
    <property type="entry name" value="PYP-like sensor domain (PAS domain)"/>
    <property type="match status" value="1"/>
</dbReference>
<sequence length="372" mass="40494">MSPATYRQPYQTPGVVWASLPLPALLIDRDSIIREVNPAGEIFLNASARTLMGQPAFDRIAIDAPIEEALARARSNQSALFINDVDVTSGERPPVQCTVQLAPMHDNPDIVMMLISPREIADRLGRSMGVKSAAKSAIGMAEMLAHEIKNPLAGISGAAQLLSMNLTTEDREMTDLIVEETRRIVKLLEQVEQFGNVRPPDRRSINLHDALDRARRSAMVGFGAHMTIIENYDPSLPNTLADPDQLMQVFLNLIKNASEAAGPGGGTIRLRSFYDQSLRLRRKAGAPATLPLNVEIIDDGPGIPPEIAADIFEPFVSGRENGTGLGLALVSKIISDHEGWISVDSVPGRTVFRISLPIAPREPASKYKKETT</sequence>
<dbReference type="InterPro" id="IPR004358">
    <property type="entry name" value="Sig_transdc_His_kin-like_C"/>
</dbReference>
<dbReference type="PANTHER" id="PTHR43065:SF10">
    <property type="entry name" value="PEROXIDE STRESS-ACTIVATED HISTIDINE KINASE MAK3"/>
    <property type="match status" value="1"/>
</dbReference>
<protein>
    <recommendedName>
        <fullName evidence="2">histidine kinase</fullName>
        <ecNumber evidence="2">2.7.13.3</ecNumber>
    </recommendedName>
</protein>
<evidence type="ECO:0000256" key="6">
    <source>
        <dbReference type="ARBA" id="ARBA00022777"/>
    </source>
</evidence>
<dbReference type="PANTHER" id="PTHR43065">
    <property type="entry name" value="SENSOR HISTIDINE KINASE"/>
    <property type="match status" value="1"/>
</dbReference>
<dbReference type="Pfam" id="PF00512">
    <property type="entry name" value="HisKA"/>
    <property type="match status" value="1"/>
</dbReference>
<dbReference type="Proteomes" id="UP000826300">
    <property type="component" value="Chromosome"/>
</dbReference>
<feature type="domain" description="Histidine kinase" evidence="9">
    <location>
        <begin position="143"/>
        <end position="360"/>
    </location>
</feature>
<evidence type="ECO:0000256" key="4">
    <source>
        <dbReference type="ARBA" id="ARBA00022679"/>
    </source>
</evidence>
<dbReference type="Gene3D" id="3.30.450.20">
    <property type="entry name" value="PAS domain"/>
    <property type="match status" value="1"/>
</dbReference>
<dbReference type="KEGG" id="nsm:JO391_07080"/>
<dbReference type="AlphaFoldDB" id="A0A8G1EEE8"/>
<evidence type="ECO:0000313" key="11">
    <source>
        <dbReference type="Proteomes" id="UP000826300"/>
    </source>
</evidence>
<dbReference type="CDD" id="cd00082">
    <property type="entry name" value="HisKA"/>
    <property type="match status" value="1"/>
</dbReference>
<dbReference type="InterPro" id="IPR005467">
    <property type="entry name" value="His_kinase_dom"/>
</dbReference>
<comment type="catalytic activity">
    <reaction evidence="1">
        <text>ATP + protein L-histidine = ADP + protein N-phospho-L-histidine.</text>
        <dbReference type="EC" id="2.7.13.3"/>
    </reaction>
</comment>
<name>A0A8G1EEE8_9RHOB</name>
<dbReference type="Pfam" id="PF02518">
    <property type="entry name" value="HATPase_c"/>
    <property type="match status" value="1"/>
</dbReference>
<keyword evidence="11" id="KW-1185">Reference proteome</keyword>
<dbReference type="InterPro" id="IPR003594">
    <property type="entry name" value="HATPase_dom"/>
</dbReference>
<dbReference type="InterPro" id="IPR036097">
    <property type="entry name" value="HisK_dim/P_sf"/>
</dbReference>
<dbReference type="EMBL" id="CP069370">
    <property type="protein sequence ID" value="QYZ71261.1"/>
    <property type="molecule type" value="Genomic_DNA"/>
</dbReference>
<evidence type="ECO:0000313" key="10">
    <source>
        <dbReference type="EMBL" id="QYZ71261.1"/>
    </source>
</evidence>
<dbReference type="SMART" id="SM00091">
    <property type="entry name" value="PAS"/>
    <property type="match status" value="1"/>
</dbReference>
<dbReference type="InterPro" id="IPR036890">
    <property type="entry name" value="HATPase_C_sf"/>
</dbReference>
<gene>
    <name evidence="10" type="ORF">JO391_07080</name>
</gene>
<reference evidence="10" key="1">
    <citation type="submission" date="2021-02" db="EMBL/GenBank/DDBJ databases">
        <title>Rhodobacter shimadae sp. nov., an aerobic anoxygenic phototrophic bacterium isolated from a hot spring.</title>
        <authorList>
            <person name="Muramatsu S."/>
            <person name="Haruta S."/>
            <person name="Hirose S."/>
            <person name="Hanada S."/>
        </authorList>
    </citation>
    <scope>NUCLEOTIDE SEQUENCE</scope>
    <source>
        <strain evidence="10">N10</strain>
    </source>
</reference>
<dbReference type="Gene3D" id="1.10.287.130">
    <property type="match status" value="1"/>
</dbReference>
<dbReference type="SUPFAM" id="SSF55874">
    <property type="entry name" value="ATPase domain of HSP90 chaperone/DNA topoisomerase II/histidine kinase"/>
    <property type="match status" value="1"/>
</dbReference>
<dbReference type="Gene3D" id="3.30.565.10">
    <property type="entry name" value="Histidine kinase-like ATPase, C-terminal domain"/>
    <property type="match status" value="1"/>
</dbReference>
<keyword evidence="6" id="KW-0418">Kinase</keyword>
<dbReference type="SMART" id="SM00388">
    <property type="entry name" value="HisKA"/>
    <property type="match status" value="1"/>
</dbReference>
<dbReference type="SUPFAM" id="SSF47384">
    <property type="entry name" value="Homodimeric domain of signal transducing histidine kinase"/>
    <property type="match status" value="1"/>
</dbReference>
<dbReference type="CDD" id="cd00130">
    <property type="entry name" value="PAS"/>
    <property type="match status" value="1"/>
</dbReference>